<comment type="subcellular location">
    <subcellularLocation>
        <location evidence="8">Cytoplasm</location>
    </subcellularLocation>
</comment>
<dbReference type="PANTHER" id="PTHR21299:SF1">
    <property type="entry name" value="PANTOATE--BETA-ALANINE LIGASE"/>
    <property type="match status" value="1"/>
</dbReference>
<dbReference type="KEGG" id="thyd:TTHT_0357"/>
<sequence>MHIAKTVDEMKKLRKEIPSNKKVGFVPTMGYLHEGHLSLLRKAREENDIVILSIFVNPIQFGPNEDLDRYPRDFERDEKLAKEVGTDIIFYPTPEEMYPENYSSYVVTEGLDKHLCGAKRPGHFKGVMTVVLKLFNITKPDNTYFGQKDIQQARIIEQMIKDFNLDIKMHICPIVREEDGLAMSSRNVYLSPEERKQAIALYKGIKKGEELFKQGERDAKTIKKEVEKVVKSFNLAKIDYVEIVDYTTMSPIDKLGKKSVLALAVYFGKTRLIDNTILE</sequence>
<dbReference type="EMBL" id="AP017470">
    <property type="protein sequence ID" value="BBB31973.1"/>
    <property type="molecule type" value="Genomic_DNA"/>
</dbReference>
<dbReference type="NCBIfam" id="TIGR00125">
    <property type="entry name" value="cyt_tran_rel"/>
    <property type="match status" value="1"/>
</dbReference>
<dbReference type="InterPro" id="IPR014729">
    <property type="entry name" value="Rossmann-like_a/b/a_fold"/>
</dbReference>
<dbReference type="HAMAP" id="MF_00158">
    <property type="entry name" value="PanC"/>
    <property type="match status" value="1"/>
</dbReference>
<feature type="binding site" evidence="8">
    <location>
        <position position="152"/>
    </location>
    <ligand>
        <name>(R)-pantoate</name>
        <dbReference type="ChEBI" id="CHEBI:15980"/>
    </ligand>
</feature>
<dbReference type="FunFam" id="3.30.1300.10:FF:000001">
    <property type="entry name" value="Pantothenate synthetase"/>
    <property type="match status" value="1"/>
</dbReference>
<organism evidence="9 10">
    <name type="scientific">Thermotomaculum hydrothermale</name>
    <dbReference type="NCBI Taxonomy" id="981385"/>
    <lineage>
        <taxon>Bacteria</taxon>
        <taxon>Pseudomonadati</taxon>
        <taxon>Acidobacteriota</taxon>
        <taxon>Holophagae</taxon>
        <taxon>Thermotomaculales</taxon>
        <taxon>Thermotomaculaceae</taxon>
        <taxon>Thermotomaculum</taxon>
    </lineage>
</organism>
<feature type="binding site" evidence="8">
    <location>
        <position position="60"/>
    </location>
    <ligand>
        <name>beta-alanine</name>
        <dbReference type="ChEBI" id="CHEBI:57966"/>
    </ligand>
</feature>
<dbReference type="Gene3D" id="3.40.50.620">
    <property type="entry name" value="HUPs"/>
    <property type="match status" value="1"/>
</dbReference>
<keyword evidence="5 8" id="KW-0547">Nucleotide-binding</keyword>
<dbReference type="GO" id="GO:0004592">
    <property type="term" value="F:pantoate-beta-alanine ligase activity"/>
    <property type="evidence" value="ECO:0007669"/>
    <property type="project" value="UniProtKB-UniRule"/>
</dbReference>
<feature type="active site" description="Proton donor" evidence="8">
    <location>
        <position position="36"/>
    </location>
</feature>
<proteinExistence type="inferred from homology"/>
<dbReference type="AlphaFoldDB" id="A0A7R6PLX3"/>
<comment type="similarity">
    <text evidence="2 8">Belongs to the pantothenate synthetase family.</text>
</comment>
<dbReference type="GO" id="GO:0005829">
    <property type="term" value="C:cytosol"/>
    <property type="evidence" value="ECO:0007669"/>
    <property type="project" value="TreeGrafter"/>
</dbReference>
<dbReference type="CDD" id="cd00560">
    <property type="entry name" value="PanC"/>
    <property type="match status" value="1"/>
</dbReference>
<evidence type="ECO:0000256" key="5">
    <source>
        <dbReference type="ARBA" id="ARBA00022741"/>
    </source>
</evidence>
<dbReference type="GO" id="GO:0015940">
    <property type="term" value="P:pantothenate biosynthetic process"/>
    <property type="evidence" value="ECO:0007669"/>
    <property type="project" value="UniProtKB-UniRule"/>
</dbReference>
<evidence type="ECO:0000256" key="3">
    <source>
        <dbReference type="ARBA" id="ARBA00022598"/>
    </source>
</evidence>
<dbReference type="RefSeq" id="WP_201328305.1">
    <property type="nucleotide sequence ID" value="NZ_AP017470.1"/>
</dbReference>
<keyword evidence="6 8" id="KW-0067">ATP-binding</keyword>
<dbReference type="PANTHER" id="PTHR21299">
    <property type="entry name" value="CYTIDYLATE KINASE/PANTOATE-BETA-ALANINE LIGASE"/>
    <property type="match status" value="1"/>
</dbReference>
<evidence type="ECO:0000256" key="1">
    <source>
        <dbReference type="ARBA" id="ARBA00004990"/>
    </source>
</evidence>
<comment type="miscellaneous">
    <text evidence="8">The reaction proceeds by a bi uni uni bi ping pong mechanism.</text>
</comment>
<reference evidence="9 10" key="1">
    <citation type="journal article" date="2012" name="Extremophiles">
        <title>Thermotomaculum hydrothermale gen. nov., sp. nov., a novel heterotrophic thermophile within the phylum Acidobacteria from a deep-sea hydrothermal vent chimney in the Southern Okinawa Trough.</title>
        <authorList>
            <person name="Izumi H."/>
            <person name="Nunoura T."/>
            <person name="Miyazaki M."/>
            <person name="Mino S."/>
            <person name="Toki T."/>
            <person name="Takai K."/>
            <person name="Sako Y."/>
            <person name="Sawabe T."/>
            <person name="Nakagawa S."/>
        </authorList>
    </citation>
    <scope>NUCLEOTIDE SEQUENCE [LARGE SCALE GENOMIC DNA]</scope>
    <source>
        <strain evidence="9 10">AC55</strain>
    </source>
</reference>
<comment type="catalytic activity">
    <reaction evidence="7 8">
        <text>(R)-pantoate + beta-alanine + ATP = (R)-pantothenate + AMP + diphosphate + H(+)</text>
        <dbReference type="Rhea" id="RHEA:10912"/>
        <dbReference type="ChEBI" id="CHEBI:15378"/>
        <dbReference type="ChEBI" id="CHEBI:15980"/>
        <dbReference type="ChEBI" id="CHEBI:29032"/>
        <dbReference type="ChEBI" id="CHEBI:30616"/>
        <dbReference type="ChEBI" id="CHEBI:33019"/>
        <dbReference type="ChEBI" id="CHEBI:57966"/>
        <dbReference type="ChEBI" id="CHEBI:456215"/>
        <dbReference type="EC" id="6.3.2.1"/>
    </reaction>
</comment>
<protein>
    <recommendedName>
        <fullName evidence="8">Pantothenate synthetase</fullName>
        <shortName evidence="8">PS</shortName>
        <ecNumber evidence="8">6.3.2.1</ecNumber>
    </recommendedName>
    <alternativeName>
        <fullName evidence="8">Pantoate--beta-alanine ligase</fullName>
    </alternativeName>
    <alternativeName>
        <fullName evidence="8">Pantoate-activating enzyme</fullName>
    </alternativeName>
</protein>
<dbReference type="NCBIfam" id="TIGR00018">
    <property type="entry name" value="panC"/>
    <property type="match status" value="1"/>
</dbReference>
<dbReference type="Gene3D" id="3.30.1300.10">
    <property type="entry name" value="Pantoate-beta-alanine ligase, C-terminal domain"/>
    <property type="match status" value="1"/>
</dbReference>
<comment type="function">
    <text evidence="8">Catalyzes the condensation of pantoate with beta-alanine in an ATP-dependent reaction via a pantoyl-adenylate intermediate.</text>
</comment>
<feature type="binding site" evidence="8">
    <location>
        <begin position="146"/>
        <end position="149"/>
    </location>
    <ligand>
        <name>ATP</name>
        <dbReference type="ChEBI" id="CHEBI:30616"/>
    </ligand>
</feature>
<evidence type="ECO:0000256" key="6">
    <source>
        <dbReference type="ARBA" id="ARBA00022840"/>
    </source>
</evidence>
<feature type="binding site" evidence="8">
    <location>
        <position position="60"/>
    </location>
    <ligand>
        <name>(R)-pantoate</name>
        <dbReference type="ChEBI" id="CHEBI:15980"/>
    </ligand>
</feature>
<dbReference type="EC" id="6.3.2.1" evidence="8"/>
<comment type="pathway">
    <text evidence="1 8">Cofactor biosynthesis; (R)-pantothenate biosynthesis; (R)-pantothenate from (R)-pantoate and beta-alanine: step 1/1.</text>
</comment>
<evidence type="ECO:0000256" key="4">
    <source>
        <dbReference type="ARBA" id="ARBA00022655"/>
    </source>
</evidence>
<keyword evidence="4 8" id="KW-0566">Pantothenate biosynthesis</keyword>
<feature type="binding site" evidence="8">
    <location>
        <begin position="29"/>
        <end position="36"/>
    </location>
    <ligand>
        <name>ATP</name>
        <dbReference type="ChEBI" id="CHEBI:30616"/>
    </ligand>
</feature>
<name>A0A7R6PLX3_9BACT</name>
<comment type="subunit">
    <text evidence="8">Homodimer.</text>
</comment>
<evidence type="ECO:0000256" key="8">
    <source>
        <dbReference type="HAMAP-Rule" id="MF_00158"/>
    </source>
</evidence>
<dbReference type="SUPFAM" id="SSF52374">
    <property type="entry name" value="Nucleotidylyl transferase"/>
    <property type="match status" value="1"/>
</dbReference>
<dbReference type="FunFam" id="3.40.50.620:FF:000013">
    <property type="entry name" value="Pantothenate synthetase"/>
    <property type="match status" value="1"/>
</dbReference>
<dbReference type="InterPro" id="IPR003721">
    <property type="entry name" value="Pantoate_ligase"/>
</dbReference>
<keyword evidence="3 8" id="KW-0436">Ligase</keyword>
<feature type="binding site" evidence="8">
    <location>
        <position position="175"/>
    </location>
    <ligand>
        <name>ATP</name>
        <dbReference type="ChEBI" id="CHEBI:30616"/>
    </ligand>
</feature>
<evidence type="ECO:0000313" key="10">
    <source>
        <dbReference type="Proteomes" id="UP000595564"/>
    </source>
</evidence>
<evidence type="ECO:0000256" key="2">
    <source>
        <dbReference type="ARBA" id="ARBA00009256"/>
    </source>
</evidence>
<dbReference type="InterPro" id="IPR042176">
    <property type="entry name" value="Pantoate_ligase_C"/>
</dbReference>
<dbReference type="UniPathway" id="UPA00028">
    <property type="reaction ID" value="UER00005"/>
</dbReference>
<evidence type="ECO:0000256" key="7">
    <source>
        <dbReference type="ARBA" id="ARBA00048258"/>
    </source>
</evidence>
<dbReference type="InterPro" id="IPR004821">
    <property type="entry name" value="Cyt_trans-like"/>
</dbReference>
<accession>A0A7R6PLX3</accession>
<keyword evidence="8" id="KW-0963">Cytoplasm</keyword>
<keyword evidence="10" id="KW-1185">Reference proteome</keyword>
<dbReference type="Proteomes" id="UP000595564">
    <property type="component" value="Chromosome"/>
</dbReference>
<gene>
    <name evidence="8 9" type="primary">panC</name>
    <name evidence="9" type="ORF">TTHT_0357</name>
</gene>
<evidence type="ECO:0000313" key="9">
    <source>
        <dbReference type="EMBL" id="BBB31973.1"/>
    </source>
</evidence>
<dbReference type="Pfam" id="PF02569">
    <property type="entry name" value="Pantoate_ligase"/>
    <property type="match status" value="1"/>
</dbReference>
<dbReference type="GO" id="GO:0005524">
    <property type="term" value="F:ATP binding"/>
    <property type="evidence" value="ECO:0007669"/>
    <property type="project" value="UniProtKB-KW"/>
</dbReference>
<feature type="binding site" evidence="8">
    <location>
        <begin position="183"/>
        <end position="186"/>
    </location>
    <ligand>
        <name>ATP</name>
        <dbReference type="ChEBI" id="CHEBI:30616"/>
    </ligand>
</feature>